<accession>A0A2A5AW18</accession>
<dbReference type="AlphaFoldDB" id="A0A2A5AW18"/>
<feature type="domain" description="Lipocalin-like" evidence="2">
    <location>
        <begin position="49"/>
        <end position="169"/>
    </location>
</feature>
<dbReference type="Proteomes" id="UP000218327">
    <property type="component" value="Unassembled WGS sequence"/>
</dbReference>
<organism evidence="3 4">
    <name type="scientific">SAR86 cluster bacterium</name>
    <dbReference type="NCBI Taxonomy" id="2030880"/>
    <lineage>
        <taxon>Bacteria</taxon>
        <taxon>Pseudomonadati</taxon>
        <taxon>Pseudomonadota</taxon>
        <taxon>Gammaproteobacteria</taxon>
        <taxon>SAR86 cluster</taxon>
    </lineage>
</organism>
<evidence type="ECO:0000313" key="4">
    <source>
        <dbReference type="Proteomes" id="UP000218327"/>
    </source>
</evidence>
<evidence type="ECO:0000259" key="2">
    <source>
        <dbReference type="Pfam" id="PF13924"/>
    </source>
</evidence>
<proteinExistence type="predicted"/>
<name>A0A2A5AW18_9GAMM</name>
<comment type="caution">
    <text evidence="3">The sequence shown here is derived from an EMBL/GenBank/DDBJ whole genome shotgun (WGS) entry which is preliminary data.</text>
</comment>
<keyword evidence="1" id="KW-0732">Signal</keyword>
<dbReference type="Pfam" id="PF13924">
    <property type="entry name" value="Lipocalin_5"/>
    <property type="match status" value="1"/>
</dbReference>
<evidence type="ECO:0000313" key="3">
    <source>
        <dbReference type="EMBL" id="PCJ23507.1"/>
    </source>
</evidence>
<dbReference type="InterPro" id="IPR024311">
    <property type="entry name" value="Lipocalin-like"/>
</dbReference>
<sequence length="170" mass="19094">MNTSTCTHQILRVTITSFLISMALFMTLSTHSSANAVESLDSIKQKFIGDYELVSYMQYPEAGGEIDMNYSGRLSYDTRGNMAGIGMPRDLPERNAQSSERLSGGFAYWGKVSYDLENSIVIHHVEGSPMVPQWVGGENIRYFEFTDGFLKLSLKNDQGRITGTLTWRKL</sequence>
<evidence type="ECO:0000256" key="1">
    <source>
        <dbReference type="SAM" id="SignalP"/>
    </source>
</evidence>
<gene>
    <name evidence="3" type="ORF">COA96_11705</name>
</gene>
<protein>
    <recommendedName>
        <fullName evidence="2">Lipocalin-like domain-containing protein</fullName>
    </recommendedName>
</protein>
<dbReference type="EMBL" id="NVVJ01000038">
    <property type="protein sequence ID" value="PCJ23507.1"/>
    <property type="molecule type" value="Genomic_DNA"/>
</dbReference>
<feature type="signal peptide" evidence="1">
    <location>
        <begin position="1"/>
        <end position="36"/>
    </location>
</feature>
<feature type="chain" id="PRO_5012224295" description="Lipocalin-like domain-containing protein" evidence="1">
    <location>
        <begin position="37"/>
        <end position="170"/>
    </location>
</feature>
<reference evidence="4" key="1">
    <citation type="submission" date="2017-08" db="EMBL/GenBank/DDBJ databases">
        <title>A dynamic microbial community with high functional redundancy inhabits the cold, oxic subseafloor aquifer.</title>
        <authorList>
            <person name="Tully B.J."/>
            <person name="Wheat C.G."/>
            <person name="Glazer B.T."/>
            <person name="Huber J.A."/>
        </authorList>
    </citation>
    <scope>NUCLEOTIDE SEQUENCE [LARGE SCALE GENOMIC DNA]</scope>
</reference>